<evidence type="ECO:0000259" key="3">
    <source>
        <dbReference type="PROSITE" id="PS50042"/>
    </source>
</evidence>
<feature type="transmembrane region" description="Helical" evidence="2">
    <location>
        <begin position="216"/>
        <end position="234"/>
    </location>
</feature>
<reference evidence="4" key="1">
    <citation type="submission" date="2021-01" db="EMBL/GenBank/DDBJ databases">
        <authorList>
            <consortium name="Genoscope - CEA"/>
            <person name="William W."/>
        </authorList>
    </citation>
    <scope>NUCLEOTIDE SEQUENCE</scope>
</reference>
<dbReference type="GO" id="GO:0035725">
    <property type="term" value="P:sodium ion transmembrane transport"/>
    <property type="evidence" value="ECO:0007669"/>
    <property type="project" value="TreeGrafter"/>
</dbReference>
<organism evidence="4 5">
    <name type="scientific">Paramecium sonneborni</name>
    <dbReference type="NCBI Taxonomy" id="65129"/>
    <lineage>
        <taxon>Eukaryota</taxon>
        <taxon>Sar</taxon>
        <taxon>Alveolata</taxon>
        <taxon>Ciliophora</taxon>
        <taxon>Intramacronucleata</taxon>
        <taxon>Oligohymenophorea</taxon>
        <taxon>Peniculida</taxon>
        <taxon>Parameciidae</taxon>
        <taxon>Paramecium</taxon>
    </lineage>
</organism>
<accession>A0A8S1RH44</accession>
<evidence type="ECO:0000256" key="2">
    <source>
        <dbReference type="SAM" id="Phobius"/>
    </source>
</evidence>
<dbReference type="InterPro" id="IPR051413">
    <property type="entry name" value="K/Na_HCN_channel"/>
</dbReference>
<evidence type="ECO:0000256" key="1">
    <source>
        <dbReference type="SAM" id="MobiDB-lite"/>
    </source>
</evidence>
<comment type="caution">
    <text evidence="4">The sequence shown here is derived from an EMBL/GenBank/DDBJ whole genome shotgun (WGS) entry which is preliminary data.</text>
</comment>
<dbReference type="InterPro" id="IPR013099">
    <property type="entry name" value="K_chnl_dom"/>
</dbReference>
<dbReference type="Proteomes" id="UP000692954">
    <property type="component" value="Unassembled WGS sequence"/>
</dbReference>
<dbReference type="GO" id="GO:0003254">
    <property type="term" value="P:regulation of membrane depolarization"/>
    <property type="evidence" value="ECO:0007669"/>
    <property type="project" value="TreeGrafter"/>
</dbReference>
<keyword evidence="2" id="KW-0812">Transmembrane</keyword>
<dbReference type="PANTHER" id="PTHR45689">
    <property type="entry name" value="I[[H]] CHANNEL, ISOFORM E"/>
    <property type="match status" value="1"/>
</dbReference>
<feature type="transmembrane region" description="Helical" evidence="2">
    <location>
        <begin position="343"/>
        <end position="361"/>
    </location>
</feature>
<feature type="domain" description="Cyclic nucleotide-binding" evidence="3">
    <location>
        <begin position="481"/>
        <end position="541"/>
    </location>
</feature>
<dbReference type="OrthoDB" id="447251at2759"/>
<feature type="transmembrane region" description="Helical" evidence="2">
    <location>
        <begin position="312"/>
        <end position="331"/>
    </location>
</feature>
<sequence length="775" mass="91938">MNQLYLNDLHVNHVQLHSPNGEQRILFQDALGQIKLRQINIQTRLKEVMIQAVQKLRKYTKIKNLSLLSKQQLQAFNDVSSSYSQQQKKEKDSSQFEKQYYQYKQQNVSLQVLVSNLMTMVKHRSFNSIKASHPMLIFWSFLKFLLVLHLCFIFPLSDSFKFQLDEFIEIQMPIFFVEIVILTIDIIMRLNVQIYNKGILITQTRKIIIQYFRKEFLIDFGGLLGLIIFLLYSFSPLKYLFILKLKELSTFMEVFKYEIDPKGKFKNHLKLLKLLITVVLLAHCFACVWIGIGQHSMDENWIEQRGLQDSHWIQIYLTGLYFAITTMTTVGYGDITPINSYEVLVSICLTLFSSCIFAYVFNTITSILKDLDADKSKVKHDLEILSHYMKKRNIDSDLQKRVENYLRLVYKHQPSTQEKKIFSKLSPQLKQELNEQDKGLLLLKQPVLVNNFSLKLLRELIESVQEINLTPQERVPNDPGLYILLKGNINIMFGESRRIVANLKPGDGIGFKSLFNEQQNRKLILISEGFSTIYYISSGDFFKKLKDTDLDQFYQIKDRVMIQNFDNLFLKCLLCRKQGHEICEDIYFNLNRELILAKHQYSTQQERQKAYIRKRKEKSKAFHELEFRRRSANLCYQRTIKTMKMQEKESDEEDENSKNDDSDSYDELEQSRHYLDENKDSISVFFDKQATPKQQNNKPEFKSMRTKIKGASIVRMLQNYTSQKVWHDDFFIINDFEKMKQFRMYYPTFNYDSIIKAYNQWRKKTNKTLYKTQLN</sequence>
<dbReference type="Pfam" id="PF07885">
    <property type="entry name" value="Ion_trans_2"/>
    <property type="match status" value="1"/>
</dbReference>
<keyword evidence="5" id="KW-1185">Reference proteome</keyword>
<proteinExistence type="predicted"/>
<protein>
    <recommendedName>
        <fullName evidence="3">Cyclic nucleotide-binding domain-containing protein</fullName>
    </recommendedName>
</protein>
<dbReference type="AlphaFoldDB" id="A0A8S1RH44"/>
<keyword evidence="2" id="KW-0472">Membrane</keyword>
<evidence type="ECO:0000313" key="4">
    <source>
        <dbReference type="EMBL" id="CAD8126249.1"/>
    </source>
</evidence>
<evidence type="ECO:0000313" key="5">
    <source>
        <dbReference type="Proteomes" id="UP000692954"/>
    </source>
</evidence>
<feature type="transmembrane region" description="Helical" evidence="2">
    <location>
        <begin position="136"/>
        <end position="155"/>
    </location>
</feature>
<dbReference type="GO" id="GO:0098855">
    <property type="term" value="C:HCN channel complex"/>
    <property type="evidence" value="ECO:0007669"/>
    <property type="project" value="TreeGrafter"/>
</dbReference>
<gene>
    <name evidence="4" type="ORF">PSON_ATCC_30995.1.T1660027</name>
</gene>
<dbReference type="InterPro" id="IPR000595">
    <property type="entry name" value="cNMP-bd_dom"/>
</dbReference>
<dbReference type="PANTHER" id="PTHR45689:SF5">
    <property type="entry name" value="I[[H]] CHANNEL, ISOFORM E"/>
    <property type="match status" value="1"/>
</dbReference>
<keyword evidence="2" id="KW-1133">Transmembrane helix</keyword>
<feature type="region of interest" description="Disordered" evidence="1">
    <location>
        <begin position="645"/>
        <end position="668"/>
    </location>
</feature>
<name>A0A8S1RH44_9CILI</name>
<dbReference type="GO" id="GO:0005249">
    <property type="term" value="F:voltage-gated potassium channel activity"/>
    <property type="evidence" value="ECO:0007669"/>
    <property type="project" value="TreeGrafter"/>
</dbReference>
<dbReference type="PROSITE" id="PS50042">
    <property type="entry name" value="CNMP_BINDING_3"/>
    <property type="match status" value="1"/>
</dbReference>
<dbReference type="EMBL" id="CAJJDN010000166">
    <property type="protein sequence ID" value="CAD8126249.1"/>
    <property type="molecule type" value="Genomic_DNA"/>
</dbReference>
<feature type="transmembrane region" description="Helical" evidence="2">
    <location>
        <begin position="271"/>
        <end position="292"/>
    </location>
</feature>